<dbReference type="InterPro" id="IPR014756">
    <property type="entry name" value="Ig_E-set"/>
</dbReference>
<sequence>MLSMVNAIPHQLLKRAPFVPCPTPKGSTHPVSFLQVSISPDPPVAGQSDIVVVSGTFSEDVTPKTNLAVVFTDLSQQPIAPPTVVSACTKTGCPKAGTKYNQTVTVKAPESLPATYIMAIGVGNSLTDVLGCAYAIL</sequence>
<evidence type="ECO:0000313" key="2">
    <source>
        <dbReference type="Proteomes" id="UP001153678"/>
    </source>
</evidence>
<dbReference type="OrthoDB" id="2357745at2759"/>
<accession>A0A9W4WQK3</accession>
<protein>
    <submittedName>
        <fullName evidence="1">7073_t:CDS:1</fullName>
    </submittedName>
</protein>
<name>A0A9W4WQK3_9GLOM</name>
<keyword evidence="2" id="KW-1185">Reference proteome</keyword>
<dbReference type="Proteomes" id="UP001153678">
    <property type="component" value="Unassembled WGS sequence"/>
</dbReference>
<reference evidence="1" key="1">
    <citation type="submission" date="2022-08" db="EMBL/GenBank/DDBJ databases">
        <authorList>
            <person name="Kallberg Y."/>
            <person name="Tangrot J."/>
            <person name="Rosling A."/>
        </authorList>
    </citation>
    <scope>NUCLEOTIDE SEQUENCE</scope>
    <source>
        <strain evidence="1">Wild A</strain>
    </source>
</reference>
<proteinExistence type="predicted"/>
<dbReference type="EMBL" id="CAMKVN010000821">
    <property type="protein sequence ID" value="CAI2171457.1"/>
    <property type="molecule type" value="Genomic_DNA"/>
</dbReference>
<dbReference type="AlphaFoldDB" id="A0A9W4WQK3"/>
<evidence type="ECO:0000313" key="1">
    <source>
        <dbReference type="EMBL" id="CAI2171457.1"/>
    </source>
</evidence>
<organism evidence="1 2">
    <name type="scientific">Funneliformis geosporum</name>
    <dbReference type="NCBI Taxonomy" id="1117311"/>
    <lineage>
        <taxon>Eukaryota</taxon>
        <taxon>Fungi</taxon>
        <taxon>Fungi incertae sedis</taxon>
        <taxon>Mucoromycota</taxon>
        <taxon>Glomeromycotina</taxon>
        <taxon>Glomeromycetes</taxon>
        <taxon>Glomerales</taxon>
        <taxon>Glomeraceae</taxon>
        <taxon>Funneliformis</taxon>
    </lineage>
</organism>
<dbReference type="SUPFAM" id="SSF81296">
    <property type="entry name" value="E set domains"/>
    <property type="match status" value="1"/>
</dbReference>
<gene>
    <name evidence="1" type="ORF">FWILDA_LOCUS5090</name>
</gene>
<comment type="caution">
    <text evidence="1">The sequence shown here is derived from an EMBL/GenBank/DDBJ whole genome shotgun (WGS) entry which is preliminary data.</text>
</comment>